<proteinExistence type="predicted"/>
<name>A0A9P1E5L2_CUSEU</name>
<keyword evidence="2" id="KW-1185">Reference proteome</keyword>
<dbReference type="Proteomes" id="UP001152484">
    <property type="component" value="Unassembled WGS sequence"/>
</dbReference>
<evidence type="ECO:0000313" key="1">
    <source>
        <dbReference type="EMBL" id="CAH9081968.1"/>
    </source>
</evidence>
<reference evidence="1" key="1">
    <citation type="submission" date="2022-07" db="EMBL/GenBank/DDBJ databases">
        <authorList>
            <person name="Macas J."/>
            <person name="Novak P."/>
            <person name="Neumann P."/>
        </authorList>
    </citation>
    <scope>NUCLEOTIDE SEQUENCE</scope>
</reference>
<dbReference type="AlphaFoldDB" id="A0A9P1E5L2"/>
<gene>
    <name evidence="1" type="ORF">CEURO_LOCUS8075</name>
</gene>
<protein>
    <submittedName>
        <fullName evidence="1">Uncharacterized protein</fullName>
    </submittedName>
</protein>
<accession>A0A9P1E5L2</accession>
<dbReference type="EMBL" id="CAMAPE010000015">
    <property type="protein sequence ID" value="CAH9081968.1"/>
    <property type="molecule type" value="Genomic_DNA"/>
</dbReference>
<organism evidence="1 2">
    <name type="scientific">Cuscuta europaea</name>
    <name type="common">European dodder</name>
    <dbReference type="NCBI Taxonomy" id="41803"/>
    <lineage>
        <taxon>Eukaryota</taxon>
        <taxon>Viridiplantae</taxon>
        <taxon>Streptophyta</taxon>
        <taxon>Embryophyta</taxon>
        <taxon>Tracheophyta</taxon>
        <taxon>Spermatophyta</taxon>
        <taxon>Magnoliopsida</taxon>
        <taxon>eudicotyledons</taxon>
        <taxon>Gunneridae</taxon>
        <taxon>Pentapetalae</taxon>
        <taxon>asterids</taxon>
        <taxon>lamiids</taxon>
        <taxon>Solanales</taxon>
        <taxon>Convolvulaceae</taxon>
        <taxon>Cuscuteae</taxon>
        <taxon>Cuscuta</taxon>
        <taxon>Cuscuta subgen. Cuscuta</taxon>
    </lineage>
</organism>
<sequence>MHKGKISEVSLPTIDSCYLHGVAQQLRWKRMVMKASGSCGRRLPGFSLIGAQVIGNPAGLVLWNQYRRLLIIPEYSYMIKKMNVTSHCSDNYFRTDRKEKQDNYFGTEGVLFLKRHRRS</sequence>
<evidence type="ECO:0000313" key="2">
    <source>
        <dbReference type="Proteomes" id="UP001152484"/>
    </source>
</evidence>
<comment type="caution">
    <text evidence="1">The sequence shown here is derived from an EMBL/GenBank/DDBJ whole genome shotgun (WGS) entry which is preliminary data.</text>
</comment>